<comment type="similarity">
    <text evidence="2 9">Belongs to the membrane fusion protein (MFP) (TC 8.A.1) family.</text>
</comment>
<evidence type="ECO:0000256" key="6">
    <source>
        <dbReference type="ARBA" id="ARBA00022692"/>
    </source>
</evidence>
<keyword evidence="5 9" id="KW-0997">Cell inner membrane</keyword>
<keyword evidence="4 9" id="KW-1003">Cell membrane</keyword>
<evidence type="ECO:0000256" key="7">
    <source>
        <dbReference type="ARBA" id="ARBA00022989"/>
    </source>
</evidence>
<reference evidence="13" key="1">
    <citation type="submission" date="2012-12" db="EMBL/GenBank/DDBJ databases">
        <title>Genome Sequence of Photobacterium leiognathi lrivu.4.1.</title>
        <authorList>
            <person name="Urbanczyk H."/>
            <person name="Ogura Y."/>
            <person name="Hayashi T."/>
            <person name="Dunlap P.V."/>
        </authorList>
    </citation>
    <scope>NUCLEOTIDE SEQUENCE [LARGE SCALE GENOMIC DNA]</scope>
    <source>
        <strain evidence="13">lrivu.4.1</strain>
    </source>
</reference>
<evidence type="ECO:0000256" key="5">
    <source>
        <dbReference type="ARBA" id="ARBA00022519"/>
    </source>
</evidence>
<accession>A0A0U1P6N5</accession>
<evidence type="ECO:0000256" key="3">
    <source>
        <dbReference type="ARBA" id="ARBA00022448"/>
    </source>
</evidence>
<proteinExistence type="inferred from homology"/>
<evidence type="ECO:0000313" key="13">
    <source>
        <dbReference type="Proteomes" id="UP000030675"/>
    </source>
</evidence>
<evidence type="ECO:0000259" key="11">
    <source>
        <dbReference type="Pfam" id="PF26002"/>
    </source>
</evidence>
<dbReference type="PANTHER" id="PTHR30386:SF26">
    <property type="entry name" value="TRANSPORT PROTEIN COMB"/>
    <property type="match status" value="1"/>
</dbReference>
<feature type="domain" description="AprE-like beta-barrel" evidence="11">
    <location>
        <begin position="331"/>
        <end position="416"/>
    </location>
</feature>
<evidence type="ECO:0000313" key="12">
    <source>
        <dbReference type="EMBL" id="GAD30250.1"/>
    </source>
</evidence>
<evidence type="ECO:0000256" key="1">
    <source>
        <dbReference type="ARBA" id="ARBA00004377"/>
    </source>
</evidence>
<gene>
    <name evidence="12" type="ORF">PLEI_1905</name>
</gene>
<dbReference type="SUPFAM" id="SSF111369">
    <property type="entry name" value="HlyD-like secretion proteins"/>
    <property type="match status" value="2"/>
</dbReference>
<keyword evidence="3 9" id="KW-0813">Transport</keyword>
<keyword evidence="8" id="KW-0472">Membrane</keyword>
<feature type="coiled-coil region" evidence="10">
    <location>
        <begin position="95"/>
        <end position="122"/>
    </location>
</feature>
<feature type="coiled-coil region" evidence="10">
    <location>
        <begin position="262"/>
        <end position="289"/>
    </location>
</feature>
<evidence type="ECO:0000256" key="4">
    <source>
        <dbReference type="ARBA" id="ARBA00022475"/>
    </source>
</evidence>
<dbReference type="Gene3D" id="1.10.287.470">
    <property type="entry name" value="Helix hairpin bin"/>
    <property type="match status" value="1"/>
</dbReference>
<evidence type="ECO:0000256" key="9">
    <source>
        <dbReference type="RuleBase" id="RU365093"/>
    </source>
</evidence>
<keyword evidence="6" id="KW-0812">Transmembrane</keyword>
<dbReference type="Proteomes" id="UP000030675">
    <property type="component" value="Unassembled WGS sequence"/>
</dbReference>
<dbReference type="GO" id="GO:0015031">
    <property type="term" value="P:protein transport"/>
    <property type="evidence" value="ECO:0007669"/>
    <property type="project" value="InterPro"/>
</dbReference>
<dbReference type="GO" id="GO:0005886">
    <property type="term" value="C:plasma membrane"/>
    <property type="evidence" value="ECO:0007669"/>
    <property type="project" value="UniProtKB-SubCell"/>
</dbReference>
<evidence type="ECO:0000256" key="2">
    <source>
        <dbReference type="ARBA" id="ARBA00009477"/>
    </source>
</evidence>
<dbReference type="Pfam" id="PF26002">
    <property type="entry name" value="Beta-barrel_AprE"/>
    <property type="match status" value="1"/>
</dbReference>
<dbReference type="EMBL" id="DF196819">
    <property type="protein sequence ID" value="GAD30250.1"/>
    <property type="molecule type" value="Genomic_DNA"/>
</dbReference>
<dbReference type="PANTHER" id="PTHR30386">
    <property type="entry name" value="MEMBRANE FUSION SUBUNIT OF EMRAB-TOLC MULTIDRUG EFFLUX PUMP"/>
    <property type="match status" value="1"/>
</dbReference>
<keyword evidence="10" id="KW-0175">Coiled coil</keyword>
<dbReference type="NCBIfam" id="TIGR01843">
    <property type="entry name" value="type_I_hlyD"/>
    <property type="match status" value="1"/>
</dbReference>
<comment type="subcellular location">
    <subcellularLocation>
        <location evidence="1 9">Cell inner membrane</location>
        <topology evidence="1 9">Single-pass membrane protein</topology>
    </subcellularLocation>
</comment>
<protein>
    <recommendedName>
        <fullName evidence="9">Membrane fusion protein (MFP) family protein</fullName>
    </recommendedName>
</protein>
<dbReference type="HOGENOM" id="CLU_023976_8_0_6"/>
<organism evidence="12 13">
    <name type="scientific">Photobacterium leiognathi lrivu.4.1</name>
    <dbReference type="NCBI Taxonomy" id="1248232"/>
    <lineage>
        <taxon>Bacteria</taxon>
        <taxon>Pseudomonadati</taxon>
        <taxon>Pseudomonadota</taxon>
        <taxon>Gammaproteobacteria</taxon>
        <taxon>Vibrionales</taxon>
        <taxon>Vibrionaceae</taxon>
        <taxon>Photobacterium</taxon>
    </lineage>
</organism>
<keyword evidence="7" id="KW-1133">Transmembrane helix</keyword>
<dbReference type="Gene3D" id="2.40.50.100">
    <property type="match status" value="2"/>
</dbReference>
<name>A0A0U1P6N5_PHOLE</name>
<dbReference type="InterPro" id="IPR058982">
    <property type="entry name" value="Beta-barrel_AprE"/>
</dbReference>
<dbReference type="Gene3D" id="2.40.30.170">
    <property type="match status" value="1"/>
</dbReference>
<dbReference type="eggNOG" id="COG0845">
    <property type="taxonomic scope" value="Bacteria"/>
</dbReference>
<dbReference type="InterPro" id="IPR010129">
    <property type="entry name" value="T1SS_HlyD"/>
</dbReference>
<dbReference type="InterPro" id="IPR050739">
    <property type="entry name" value="MFP"/>
</dbReference>
<dbReference type="AlphaFoldDB" id="A0A0U1P6N5"/>
<dbReference type="RefSeq" id="WP_023932896.1">
    <property type="nucleotide sequence ID" value="NZ_DF196819.1"/>
</dbReference>
<sequence length="439" mass="49121">MSSNLKWANQKHAYRSRKIVWLCSLLVIAIITWAAYSKLEEVVVGDGKVVPTQAIQKIQSLEGGIIEQVLVSPGEQVKQGQTLLILDDTRFRTAFQESDEHFRTLQAQIKRLKTELETVKVNTREKDWKKQITINHQALDFDDLSKRAQLNAKANYNERISQIESQLEEAQLTIEQQTEALRDAKSNTATLNSSLRLVNKEARMLEGAVKRGAVAEVELIQTRRDQVKIRGEIASSKVAQQKASAALREAIVMRRNLALEFRTSVQGQLNEATNQFAQLEDSQEGLADQLKRTEITAPMDGTIKDILVRSLGGVVKPGEPIMELVPNDSKLIVEARISPQDIAFVSKGLEATIKFTAYDFVVYGGRKGTVTYVSADALQTEDGTAYYRAHIQLHDDPDTRLQVIPGMQAMVDILTGEKTVLSYWLKPLLRAKASALREP</sequence>
<evidence type="ECO:0000256" key="8">
    <source>
        <dbReference type="ARBA" id="ARBA00023136"/>
    </source>
</evidence>
<evidence type="ECO:0000256" key="10">
    <source>
        <dbReference type="SAM" id="Coils"/>
    </source>
</evidence>
<dbReference type="PRINTS" id="PR01490">
    <property type="entry name" value="RTXTOXIND"/>
</dbReference>
<feature type="coiled-coil region" evidence="10">
    <location>
        <begin position="146"/>
        <end position="187"/>
    </location>
</feature>